<proteinExistence type="predicted"/>
<protein>
    <submittedName>
        <fullName evidence="2">Uncharacterized protein</fullName>
    </submittedName>
</protein>
<dbReference type="EMBL" id="JARWAL010000023">
    <property type="protein sequence ID" value="MDR5894370.1"/>
    <property type="molecule type" value="Genomic_DNA"/>
</dbReference>
<evidence type="ECO:0000256" key="1">
    <source>
        <dbReference type="SAM" id="SignalP"/>
    </source>
</evidence>
<gene>
    <name evidence="2" type="ORF">QC820_16395</name>
</gene>
<reference evidence="2 3" key="1">
    <citation type="submission" date="2023-04" db="EMBL/GenBank/DDBJ databases">
        <title>A long-awaited taxogenomic arrangement of the family Halomonadaceae.</title>
        <authorList>
            <person name="De La Haba R."/>
            <person name="Chuvochina M."/>
            <person name="Wittouck S."/>
            <person name="Arahal D.R."/>
            <person name="Sanchez-Porro C."/>
            <person name="Hugenholtz P."/>
            <person name="Ventosa A."/>
        </authorList>
    </citation>
    <scope>NUCLEOTIDE SEQUENCE [LARGE SCALE GENOMIC DNA]</scope>
    <source>
        <strain evidence="2 3">DSM 17332</strain>
    </source>
</reference>
<evidence type="ECO:0000313" key="2">
    <source>
        <dbReference type="EMBL" id="MDR5894370.1"/>
    </source>
</evidence>
<keyword evidence="1" id="KW-0732">Signal</keyword>
<sequence length="310" mass="35013">MPHPQARWGAAALLGAAIIAAPAQASDLVKAPFAGTPMTPQQVQAWEYYLADESAQYGCQYGDDPRLTHDPHGTLEALANGAEMEPLQVTLRTFLTAGDSLQSLLSRNMFIASMECNPVYYFDGELIGHPVLPFEEYLDILLHKLEEEPSLRAHLDFVRGTKIAAIDARWFWAFYLMDRSHYRMHGHDYETISGLAASLPGGLENITPENSYWQVYSRLFNQGIYVADTRECRGENAEPNDEIIVDKNLPWETVAGFYQAEGIGYRGQWRASVQREEEGFTLADSSLIDEPRNPYFNVHRRVTIQPKECH</sequence>
<keyword evidence="3" id="KW-1185">Reference proteome</keyword>
<organism evidence="2 3">
    <name type="scientific">Halomonas mongoliensis</name>
    <dbReference type="NCBI Taxonomy" id="321265"/>
    <lineage>
        <taxon>Bacteria</taxon>
        <taxon>Pseudomonadati</taxon>
        <taxon>Pseudomonadota</taxon>
        <taxon>Gammaproteobacteria</taxon>
        <taxon>Oceanospirillales</taxon>
        <taxon>Halomonadaceae</taxon>
        <taxon>Halomonas</taxon>
    </lineage>
</organism>
<accession>A0ABU1GRA5</accession>
<evidence type="ECO:0000313" key="3">
    <source>
        <dbReference type="Proteomes" id="UP001252270"/>
    </source>
</evidence>
<dbReference type="RefSeq" id="WP_309637666.1">
    <property type="nucleotide sequence ID" value="NZ_JARWAL010000023.1"/>
</dbReference>
<name>A0ABU1GRA5_9GAMM</name>
<feature type="signal peptide" evidence="1">
    <location>
        <begin position="1"/>
        <end position="25"/>
    </location>
</feature>
<comment type="caution">
    <text evidence="2">The sequence shown here is derived from an EMBL/GenBank/DDBJ whole genome shotgun (WGS) entry which is preliminary data.</text>
</comment>
<feature type="chain" id="PRO_5045920169" evidence="1">
    <location>
        <begin position="26"/>
        <end position="310"/>
    </location>
</feature>
<dbReference type="Proteomes" id="UP001252270">
    <property type="component" value="Unassembled WGS sequence"/>
</dbReference>